<protein>
    <submittedName>
        <fullName evidence="1">Uncharacterized protein</fullName>
    </submittedName>
</protein>
<dbReference type="Proteomes" id="UP000070133">
    <property type="component" value="Unassembled WGS sequence"/>
</dbReference>
<reference evidence="1 2" key="1">
    <citation type="submission" date="2015-07" db="EMBL/GenBank/DDBJ databases">
        <title>Comparative genomics of the Sigatoka disease complex on banana suggests a link between parallel evolutionary changes in Pseudocercospora fijiensis and Pseudocercospora eumusae and increased virulence on the banana host.</title>
        <authorList>
            <person name="Chang T.-C."/>
            <person name="Salvucci A."/>
            <person name="Crous P.W."/>
            <person name="Stergiopoulos I."/>
        </authorList>
    </citation>
    <scope>NUCLEOTIDE SEQUENCE [LARGE SCALE GENOMIC DNA]</scope>
    <source>
        <strain evidence="1 2">CBS 114824</strain>
    </source>
</reference>
<dbReference type="AlphaFoldDB" id="A0A139H0B0"/>
<dbReference type="OrthoDB" id="5413827at2759"/>
<gene>
    <name evidence="1" type="ORF">AC578_2643</name>
</gene>
<organism evidence="1 2">
    <name type="scientific">Pseudocercospora eumusae</name>
    <dbReference type="NCBI Taxonomy" id="321146"/>
    <lineage>
        <taxon>Eukaryota</taxon>
        <taxon>Fungi</taxon>
        <taxon>Dikarya</taxon>
        <taxon>Ascomycota</taxon>
        <taxon>Pezizomycotina</taxon>
        <taxon>Dothideomycetes</taxon>
        <taxon>Dothideomycetidae</taxon>
        <taxon>Mycosphaerellales</taxon>
        <taxon>Mycosphaerellaceae</taxon>
        <taxon>Pseudocercospora</taxon>
    </lineage>
</organism>
<proteinExistence type="predicted"/>
<evidence type="ECO:0000313" key="1">
    <source>
        <dbReference type="EMBL" id="KXS95896.1"/>
    </source>
</evidence>
<accession>A0A139H0B0</accession>
<keyword evidence="2" id="KW-1185">Reference proteome</keyword>
<evidence type="ECO:0000313" key="2">
    <source>
        <dbReference type="Proteomes" id="UP000070133"/>
    </source>
</evidence>
<dbReference type="EMBL" id="LFZN01000194">
    <property type="protein sequence ID" value="KXS95896.1"/>
    <property type="molecule type" value="Genomic_DNA"/>
</dbReference>
<comment type="caution">
    <text evidence="1">The sequence shown here is derived from an EMBL/GenBank/DDBJ whole genome shotgun (WGS) entry which is preliminary data.</text>
</comment>
<name>A0A139H0B0_9PEZI</name>
<sequence length="380" mass="43865">MNGLCDLWTSIPSASTAHIEVKCGRYITIAADLSEGNLAKCHPQQQSPLFRLPPELRTLIWEYVSEPVFEQNISKPKLEFREHPDLCGRRKLHTSFLLVCRRLWLEANHMPISNAKLVTRITHVDSQSRPSWNRDHLYAWMTLLMMNGLPQVTHVMEALDSHGLPPGVFKELPPWPSHCRIIYLPKLRGSTPPYGFSNAMRSMLNSEAGSQACKIEFCLEEPASHAAYFRLLLPRLKRAVTSKEVGDQGEAVIANWEVENPQCWNGPERTWTRYVTDPTTHVTTPQAYHTYRFAFKRRGLAVSPKRVYQSEDLRFLRRIAEALVRFDQGNGTSDLIQAMLESQKPTEQESPIESHNARHEIIEYWNHRWRTENSLLRFAE</sequence>